<reference evidence="2 3" key="1">
    <citation type="submission" date="2016-05" db="EMBL/GenBank/DDBJ databases">
        <title>First whole genome sequencing of Entamoeba histolytica HM1:IMSS-clone-6.</title>
        <authorList>
            <person name="Mukherjee Avik.K."/>
            <person name="Izumyama S."/>
            <person name="Nakada-Tsukui K."/>
            <person name="Nozaki T."/>
        </authorList>
    </citation>
    <scope>NUCLEOTIDE SEQUENCE [LARGE SCALE GENOMIC DNA]</scope>
    <source>
        <strain evidence="2 3">HM1:IMSS clone 6</strain>
    </source>
</reference>
<evidence type="ECO:0000313" key="2">
    <source>
        <dbReference type="EMBL" id="GAT96773.1"/>
    </source>
</evidence>
<evidence type="ECO:0000313" key="3">
    <source>
        <dbReference type="Proteomes" id="UP000078387"/>
    </source>
</evidence>
<dbReference type="Proteomes" id="UP000078387">
    <property type="component" value="Unassembled WGS sequence"/>
</dbReference>
<dbReference type="OMA" id="NEWENII"/>
<dbReference type="VEuPathDB" id="AmoebaDB:KM1_020050"/>
<accession>A0A5K1UWZ6</accession>
<dbReference type="VEuPathDB" id="AmoebaDB:EHI7A_041410"/>
<sequence>MASHPLTITVSLNELLNMKENMLTLQIIQKENQQLLKIYSERKRSCEKYQSEWENVIKKYEESMLKLTTLEKQKEIFDNKIKMADECYRDILKTEEKELNENIKSEEERYYPFDDKEDDTVLEYFGCESEEEKRQPPTIKEKKYNRQKSIKTPKPIKIPKTKRNKTTDTPKKRQTKTQTEKRNSLTRKRKKLFYEKFKSNALSETEDLKVSSIHFGDKDNMFSVSYKNILDIILERIQQQKSIPIIDNQPAIKIKEIFDAFCFGNADIQNILITCQESQLVVKKKILQDFIKCIETLQFERTVFHFNCLFQLSKTNSSYLLIVGCDID</sequence>
<dbReference type="AlphaFoldDB" id="A0A5K1UWZ6"/>
<feature type="compositionally biased region" description="Basic and acidic residues" evidence="1">
    <location>
        <begin position="131"/>
        <end position="144"/>
    </location>
</feature>
<organism evidence="2 3">
    <name type="scientific">Entamoeba histolytica</name>
    <dbReference type="NCBI Taxonomy" id="5759"/>
    <lineage>
        <taxon>Eukaryota</taxon>
        <taxon>Amoebozoa</taxon>
        <taxon>Evosea</taxon>
        <taxon>Archamoebae</taxon>
        <taxon>Mastigamoebida</taxon>
        <taxon>Entamoebidae</taxon>
        <taxon>Entamoeba</taxon>
    </lineage>
</organism>
<dbReference type="VEuPathDB" id="AmoebaDB:EHI5A_045980"/>
<feature type="region of interest" description="Disordered" evidence="1">
    <location>
        <begin position="127"/>
        <end position="185"/>
    </location>
</feature>
<protein>
    <submittedName>
        <fullName evidence="2">Uncharacterized protein</fullName>
    </submittedName>
</protein>
<name>A0A5K1UWZ6_ENTHI</name>
<dbReference type="EMBL" id="BDEQ01000001">
    <property type="protein sequence ID" value="GAT96773.1"/>
    <property type="molecule type" value="Genomic_DNA"/>
</dbReference>
<evidence type="ECO:0000256" key="1">
    <source>
        <dbReference type="SAM" id="MobiDB-lite"/>
    </source>
</evidence>
<dbReference type="VEuPathDB" id="AmoebaDB:EHI_129860"/>
<proteinExistence type="predicted"/>
<comment type="caution">
    <text evidence="2">The sequence shown here is derived from an EMBL/GenBank/DDBJ whole genome shotgun (WGS) entry which is preliminary data.</text>
</comment>
<gene>
    <name evidence="2" type="ORF">CL6EHI_129860</name>
</gene>
<dbReference type="VEuPathDB" id="AmoebaDB:EHI8A_041120"/>